<dbReference type="InterPro" id="IPR058647">
    <property type="entry name" value="BSH_CzcB-like"/>
</dbReference>
<keyword evidence="4" id="KW-0472">Membrane</keyword>
<dbReference type="InterPro" id="IPR051909">
    <property type="entry name" value="MFP_Cation_Efflux"/>
</dbReference>
<evidence type="ECO:0000256" key="2">
    <source>
        <dbReference type="ARBA" id="ARBA00022448"/>
    </source>
</evidence>
<dbReference type="PATRIC" id="fig|83552.4.peg.1342"/>
<dbReference type="GO" id="GO:0015679">
    <property type="term" value="P:plasma membrane copper ion transport"/>
    <property type="evidence" value="ECO:0007669"/>
    <property type="project" value="TreeGrafter"/>
</dbReference>
<dbReference type="Gene3D" id="1.10.287.470">
    <property type="entry name" value="Helix hairpin bin"/>
    <property type="match status" value="1"/>
</dbReference>
<feature type="domain" description="CzcB-like barrel-sandwich hybrid" evidence="6">
    <location>
        <begin position="134"/>
        <end position="285"/>
    </location>
</feature>
<dbReference type="Gene3D" id="2.40.30.170">
    <property type="match status" value="1"/>
</dbReference>
<sequence>MFGILKRLPRGKNTFRNFNRNKLPMHTPTLLGLKMKNIFGVIIALVLIAISLLAAFSLWEKSPNEKLKVEDEDDHHHNHHHHHAHGDHEHDHDDFITFSNEQIFSGNISLEEASFGTLKEMITASGRIRMHPDKIAYIVPKVSGIVVEAKKNVGDTVAANEILAVLESREMAEAKAVFLAALKRERLKNRVFQQEKELYEKKLSSEQDFLQAEANFEESVIDLELAKQHLLALGIRENEVNQLDKDTRPLRYYMLRAPFAGTVVHRHLTPGELIETTHEAYQIADLSTYWVELDIPATDFYKVKVGHPIVLQTCEGRESPAEISYVSPLLNEENRKGTAVALISQDALNSPAGTFVFAQIETGCCSPPLVIPKEAVQKMEGMQVIFVKETAGFHIRPVEVGRQDNKQIEIISGLSAGEIFAVKNAFLIKAEQGKAEAHHEH</sequence>
<keyword evidence="4" id="KW-1133">Transmembrane helix</keyword>
<dbReference type="GO" id="GO:0046914">
    <property type="term" value="F:transition metal ion binding"/>
    <property type="evidence" value="ECO:0007669"/>
    <property type="project" value="TreeGrafter"/>
</dbReference>
<gene>
    <name evidence="8" type="ORF">DB43_GF00200</name>
</gene>
<evidence type="ECO:0000256" key="1">
    <source>
        <dbReference type="ARBA" id="ARBA00009477"/>
    </source>
</evidence>
<feature type="transmembrane region" description="Helical" evidence="4">
    <location>
        <begin position="38"/>
        <end position="59"/>
    </location>
</feature>
<dbReference type="GO" id="GO:0030288">
    <property type="term" value="C:outer membrane-bounded periplasmic space"/>
    <property type="evidence" value="ECO:0007669"/>
    <property type="project" value="TreeGrafter"/>
</dbReference>
<organism evidence="8 9">
    <name type="scientific">Parachlamydia acanthamoebae</name>
    <dbReference type="NCBI Taxonomy" id="83552"/>
    <lineage>
        <taxon>Bacteria</taxon>
        <taxon>Pseudomonadati</taxon>
        <taxon>Chlamydiota</taxon>
        <taxon>Chlamydiia</taxon>
        <taxon>Parachlamydiales</taxon>
        <taxon>Parachlamydiaceae</taxon>
        <taxon>Parachlamydia</taxon>
    </lineage>
</organism>
<dbReference type="InterPro" id="IPR006143">
    <property type="entry name" value="RND_pump_MFP"/>
</dbReference>
<evidence type="ECO:0000259" key="7">
    <source>
        <dbReference type="Pfam" id="PF25975"/>
    </source>
</evidence>
<feature type="domain" description="CzcB-like C-terminal circularly permuted SH3-like" evidence="7">
    <location>
        <begin position="370"/>
        <end position="429"/>
    </location>
</feature>
<dbReference type="InterPro" id="IPR058649">
    <property type="entry name" value="CzcB_C"/>
</dbReference>
<comment type="similarity">
    <text evidence="1">Belongs to the membrane fusion protein (MFP) (TC 8.A.1) family.</text>
</comment>
<name>A0A0C1EBP4_9BACT</name>
<dbReference type="GO" id="GO:0022857">
    <property type="term" value="F:transmembrane transporter activity"/>
    <property type="evidence" value="ECO:0007669"/>
    <property type="project" value="InterPro"/>
</dbReference>
<dbReference type="PANTHER" id="PTHR30097">
    <property type="entry name" value="CATION EFFLUX SYSTEM PROTEIN CUSB"/>
    <property type="match status" value="1"/>
</dbReference>
<dbReference type="Pfam" id="PF25973">
    <property type="entry name" value="BSH_CzcB"/>
    <property type="match status" value="1"/>
</dbReference>
<evidence type="ECO:0000256" key="3">
    <source>
        <dbReference type="SAM" id="MobiDB-lite"/>
    </source>
</evidence>
<dbReference type="Proteomes" id="UP000031307">
    <property type="component" value="Unassembled WGS sequence"/>
</dbReference>
<dbReference type="NCBIfam" id="TIGR01730">
    <property type="entry name" value="RND_mfp"/>
    <property type="match status" value="1"/>
</dbReference>
<dbReference type="Gene3D" id="2.40.50.100">
    <property type="match status" value="1"/>
</dbReference>
<dbReference type="Pfam" id="PF25893">
    <property type="entry name" value="HH_CzcB"/>
    <property type="match status" value="1"/>
</dbReference>
<dbReference type="Pfam" id="PF25975">
    <property type="entry name" value="CzcB_C"/>
    <property type="match status" value="1"/>
</dbReference>
<evidence type="ECO:0000313" key="8">
    <source>
        <dbReference type="EMBL" id="KIA77478.1"/>
    </source>
</evidence>
<proteinExistence type="inferred from homology"/>
<dbReference type="InterPro" id="IPR058648">
    <property type="entry name" value="HH_CzcB-like"/>
</dbReference>
<dbReference type="PANTHER" id="PTHR30097:SF4">
    <property type="entry name" value="SLR6042 PROTEIN"/>
    <property type="match status" value="1"/>
</dbReference>
<evidence type="ECO:0000259" key="6">
    <source>
        <dbReference type="Pfam" id="PF25973"/>
    </source>
</evidence>
<keyword evidence="4" id="KW-0812">Transmembrane</keyword>
<feature type="domain" description="CzcB-like alpha-helical hairpin" evidence="5">
    <location>
        <begin position="173"/>
        <end position="232"/>
    </location>
</feature>
<dbReference type="FunFam" id="2.40.420.20:FF:000006">
    <property type="entry name" value="RND family efflux transporter MFP subunit"/>
    <property type="match status" value="1"/>
</dbReference>
<evidence type="ECO:0000313" key="9">
    <source>
        <dbReference type="Proteomes" id="UP000031307"/>
    </source>
</evidence>
<evidence type="ECO:0000256" key="4">
    <source>
        <dbReference type="SAM" id="Phobius"/>
    </source>
</evidence>
<accession>A0A0C1EBP4</accession>
<reference evidence="8 9" key="1">
    <citation type="journal article" date="2014" name="Mol. Biol. Evol.">
        <title>Massive expansion of Ubiquitination-related gene families within the Chlamydiae.</title>
        <authorList>
            <person name="Domman D."/>
            <person name="Collingro A."/>
            <person name="Lagkouvardos I."/>
            <person name="Gehre L."/>
            <person name="Weinmaier T."/>
            <person name="Rattei T."/>
            <person name="Subtil A."/>
            <person name="Horn M."/>
        </authorList>
    </citation>
    <scope>NUCLEOTIDE SEQUENCE [LARGE SCALE GENOMIC DNA]</scope>
    <source>
        <strain evidence="8 9">OEW1</strain>
    </source>
</reference>
<dbReference type="AlphaFoldDB" id="A0A0C1EBP4"/>
<evidence type="ECO:0000259" key="5">
    <source>
        <dbReference type="Pfam" id="PF25893"/>
    </source>
</evidence>
<dbReference type="Gene3D" id="2.40.420.20">
    <property type="match status" value="1"/>
</dbReference>
<keyword evidence="2" id="KW-0813">Transport</keyword>
<protein>
    <submittedName>
        <fullName evidence="8">Uncharacterized protein</fullName>
    </submittedName>
</protein>
<dbReference type="EMBL" id="JSAM01000075">
    <property type="protein sequence ID" value="KIA77478.1"/>
    <property type="molecule type" value="Genomic_DNA"/>
</dbReference>
<dbReference type="GO" id="GO:0016020">
    <property type="term" value="C:membrane"/>
    <property type="evidence" value="ECO:0007669"/>
    <property type="project" value="InterPro"/>
</dbReference>
<feature type="region of interest" description="Disordered" evidence="3">
    <location>
        <begin position="69"/>
        <end position="91"/>
    </location>
</feature>
<comment type="caution">
    <text evidence="8">The sequence shown here is derived from an EMBL/GenBank/DDBJ whole genome shotgun (WGS) entry which is preliminary data.</text>
</comment>
<dbReference type="SUPFAM" id="SSF111369">
    <property type="entry name" value="HlyD-like secretion proteins"/>
    <property type="match status" value="1"/>
</dbReference>
<dbReference type="GO" id="GO:0060003">
    <property type="term" value="P:copper ion export"/>
    <property type="evidence" value="ECO:0007669"/>
    <property type="project" value="TreeGrafter"/>
</dbReference>